<dbReference type="CDD" id="cd01129">
    <property type="entry name" value="PulE-GspE-like"/>
    <property type="match status" value="1"/>
</dbReference>
<gene>
    <name evidence="5" type="ORF">JMA_21300</name>
</gene>
<evidence type="ECO:0000313" key="5">
    <source>
        <dbReference type="EMBL" id="AJD91447.1"/>
    </source>
</evidence>
<dbReference type="SUPFAM" id="SSF52540">
    <property type="entry name" value="P-loop containing nucleoside triphosphate hydrolases"/>
    <property type="match status" value="1"/>
</dbReference>
<evidence type="ECO:0000256" key="1">
    <source>
        <dbReference type="ARBA" id="ARBA00006611"/>
    </source>
</evidence>
<dbReference type="OrthoDB" id="9808272at2"/>
<dbReference type="InterPro" id="IPR047667">
    <property type="entry name" value="ATPase_ComGA"/>
</dbReference>
<keyword evidence="2" id="KW-0547">Nucleotide-binding</keyword>
<evidence type="ECO:0000256" key="2">
    <source>
        <dbReference type="ARBA" id="ARBA00022741"/>
    </source>
</evidence>
<dbReference type="STRING" id="1508404.JMA_21300"/>
<accession>A0A0B5ARY4</accession>
<evidence type="ECO:0000256" key="3">
    <source>
        <dbReference type="ARBA" id="ARBA00022840"/>
    </source>
</evidence>
<dbReference type="HOGENOM" id="CLU_013446_3_2_9"/>
<dbReference type="EMBL" id="CP009416">
    <property type="protein sequence ID" value="AJD91447.1"/>
    <property type="molecule type" value="Genomic_DNA"/>
</dbReference>
<evidence type="ECO:0000259" key="4">
    <source>
        <dbReference type="PROSITE" id="PS00662"/>
    </source>
</evidence>
<dbReference type="Proteomes" id="UP000031449">
    <property type="component" value="Chromosome"/>
</dbReference>
<dbReference type="InterPro" id="IPR003593">
    <property type="entry name" value="AAA+_ATPase"/>
</dbReference>
<feature type="domain" description="Bacterial type II secretion system protein E" evidence="4">
    <location>
        <begin position="206"/>
        <end position="220"/>
    </location>
</feature>
<protein>
    <recommendedName>
        <fullName evidence="4">Bacterial type II secretion system protein E domain-containing protein</fullName>
    </recommendedName>
</protein>
<dbReference type="GO" id="GO:0005524">
    <property type="term" value="F:ATP binding"/>
    <property type="evidence" value="ECO:0007669"/>
    <property type="project" value="UniProtKB-KW"/>
</dbReference>
<dbReference type="NCBIfam" id="NF041000">
    <property type="entry name" value="ATPase_ComGA"/>
    <property type="match status" value="1"/>
</dbReference>
<dbReference type="Gene3D" id="3.40.50.300">
    <property type="entry name" value="P-loop containing nucleotide triphosphate hydrolases"/>
    <property type="match status" value="1"/>
</dbReference>
<evidence type="ECO:0000313" key="6">
    <source>
        <dbReference type="Proteomes" id="UP000031449"/>
    </source>
</evidence>
<dbReference type="BioCyc" id="JESP1508404:G14D9-11385-MONOMER"/>
<dbReference type="PROSITE" id="PS00662">
    <property type="entry name" value="T2SP_E"/>
    <property type="match status" value="1"/>
</dbReference>
<proteinExistence type="inferred from homology"/>
<organism evidence="5 6">
    <name type="scientific">Jeotgalibacillus malaysiensis</name>
    <dbReference type="NCBI Taxonomy" id="1508404"/>
    <lineage>
        <taxon>Bacteria</taxon>
        <taxon>Bacillati</taxon>
        <taxon>Bacillota</taxon>
        <taxon>Bacilli</taxon>
        <taxon>Bacillales</taxon>
        <taxon>Caryophanaceae</taxon>
        <taxon>Jeotgalibacillus</taxon>
    </lineage>
</organism>
<sequence length="356" mass="39697">MPYGTELLAQNIIYEAFDRKGSDIHFYPDSKHMNVQLRALGDLTMLKQISSNQGERLISHFKFKASLDIGEKRKPQSGATLITIREEKVSLRISTLPAAEGKESMVIRLLPQSFAVPIEKLSLFSNSARILTSLVRQPQGLILFSGPTGSGKSTTLYSLIHYCSTELNRNIITLEDPVERNEEHVLQVQINERAGVTYASGLKAVLRHDPDMIIIGEIRDEETADIAVKAALSGHLVLSTIHAKDTKGAIRRMIDLGVRKEDLKQSLIGATGQRLVKIMANGLSQSRSSIYEIMTTSAVCDYLDEMPVQHRYLTLEQLFRKGAALGYVSPQEYDRWISPPDLYSQKRSAGFPSPIK</sequence>
<dbReference type="PANTHER" id="PTHR30258">
    <property type="entry name" value="TYPE II SECRETION SYSTEM PROTEIN GSPE-RELATED"/>
    <property type="match status" value="1"/>
</dbReference>
<reference evidence="5 6" key="1">
    <citation type="submission" date="2014-08" db="EMBL/GenBank/DDBJ databases">
        <title>Complete genome of a marine bacteria Jeotgalibacillus malaysiensis.</title>
        <authorList>
            <person name="Yaakop A.S."/>
            <person name="Chan K.-G."/>
            <person name="Goh K.M."/>
        </authorList>
    </citation>
    <scope>NUCLEOTIDE SEQUENCE [LARGE SCALE GENOMIC DNA]</scope>
    <source>
        <strain evidence="5 6">D5</strain>
    </source>
</reference>
<dbReference type="PANTHER" id="PTHR30258:SF2">
    <property type="entry name" value="COMG OPERON PROTEIN 1"/>
    <property type="match status" value="1"/>
</dbReference>
<dbReference type="GO" id="GO:0016887">
    <property type="term" value="F:ATP hydrolysis activity"/>
    <property type="evidence" value="ECO:0007669"/>
    <property type="project" value="TreeGrafter"/>
</dbReference>
<dbReference type="InterPro" id="IPR001482">
    <property type="entry name" value="T2SS/T4SS_dom"/>
</dbReference>
<dbReference type="Pfam" id="PF00437">
    <property type="entry name" value="T2SSE"/>
    <property type="match status" value="1"/>
</dbReference>
<comment type="similarity">
    <text evidence="1">Belongs to the GSP E family.</text>
</comment>
<keyword evidence="6" id="KW-1185">Reference proteome</keyword>
<name>A0A0B5ARY4_9BACL</name>
<dbReference type="GO" id="GO:0005886">
    <property type="term" value="C:plasma membrane"/>
    <property type="evidence" value="ECO:0007669"/>
    <property type="project" value="TreeGrafter"/>
</dbReference>
<dbReference type="AlphaFoldDB" id="A0A0B5ARY4"/>
<keyword evidence="3" id="KW-0067">ATP-binding</keyword>
<dbReference type="Gene3D" id="3.30.450.90">
    <property type="match status" value="1"/>
</dbReference>
<dbReference type="InterPro" id="IPR027417">
    <property type="entry name" value="P-loop_NTPase"/>
</dbReference>
<dbReference type="SMART" id="SM00382">
    <property type="entry name" value="AAA"/>
    <property type="match status" value="1"/>
</dbReference>
<dbReference type="KEGG" id="jeo:JMA_21300"/>